<dbReference type="Proteomes" id="UP000218288">
    <property type="component" value="Chromosome"/>
</dbReference>
<evidence type="ECO:0000256" key="2">
    <source>
        <dbReference type="RuleBase" id="RU000507"/>
    </source>
</evidence>
<dbReference type="CDD" id="cd01448">
    <property type="entry name" value="TST_Repeat_1"/>
    <property type="match status" value="1"/>
</dbReference>
<dbReference type="PANTHER" id="PTHR43855:SF1">
    <property type="entry name" value="THIOSULFATE SULFURTRANSFERASE"/>
    <property type="match status" value="1"/>
</dbReference>
<evidence type="ECO:0000259" key="4">
    <source>
        <dbReference type="PROSITE" id="PS50206"/>
    </source>
</evidence>
<dbReference type="GO" id="GO:0004792">
    <property type="term" value="F:thiosulfate-cyanide sulfurtransferase activity"/>
    <property type="evidence" value="ECO:0007669"/>
    <property type="project" value="InterPro"/>
</dbReference>
<proteinExistence type="predicted"/>
<dbReference type="InterPro" id="IPR051126">
    <property type="entry name" value="Thiosulfate_sulfurtransferase"/>
</dbReference>
<name>A0A169QUJ4_9HYPH</name>
<dbReference type="EMBL" id="AP014809">
    <property type="protein sequence ID" value="BAU90092.1"/>
    <property type="molecule type" value="Genomic_DNA"/>
</dbReference>
<evidence type="ECO:0000256" key="1">
    <source>
        <dbReference type="ARBA" id="ARBA00022737"/>
    </source>
</evidence>
<dbReference type="PANTHER" id="PTHR43855">
    <property type="entry name" value="THIOSULFATE SULFURTRANSFERASE"/>
    <property type="match status" value="1"/>
</dbReference>
<dbReference type="PROSITE" id="PS00683">
    <property type="entry name" value="RHODANESE_2"/>
    <property type="match status" value="1"/>
</dbReference>
<gene>
    <name evidence="5" type="ORF">MPPM_1487</name>
</gene>
<keyword evidence="1" id="KW-0677">Repeat</keyword>
<dbReference type="PROSITE" id="PS00380">
    <property type="entry name" value="RHODANESE_1"/>
    <property type="match status" value="1"/>
</dbReference>
<dbReference type="Gene3D" id="3.40.250.10">
    <property type="entry name" value="Rhodanese-like domain"/>
    <property type="match status" value="2"/>
</dbReference>
<evidence type="ECO:0000313" key="5">
    <source>
        <dbReference type="EMBL" id="BAU90092.1"/>
    </source>
</evidence>
<dbReference type="SMART" id="SM00450">
    <property type="entry name" value="RHOD"/>
    <property type="match status" value="2"/>
</dbReference>
<accession>A0A169QUJ4</accession>
<evidence type="ECO:0000313" key="6">
    <source>
        <dbReference type="Proteomes" id="UP000218288"/>
    </source>
</evidence>
<reference evidence="5 6" key="1">
    <citation type="journal article" date="2016" name="Genome Announc.">
        <title>Complete Genome Sequence of Methylobacterium populi P-1M, Isolated from Pink-Pigmented Household Biofilm.</title>
        <authorList>
            <person name="Morohoshi T."/>
            <person name="Ikeda T."/>
        </authorList>
    </citation>
    <scope>NUCLEOTIDE SEQUENCE [LARGE SCALE GENOMIC DNA]</scope>
    <source>
        <strain evidence="5 6">P-1M</strain>
    </source>
</reference>
<feature type="region of interest" description="Disordered" evidence="3">
    <location>
        <begin position="1"/>
        <end position="32"/>
    </location>
</feature>
<sequence>MRSGLDCIHPEQPPSGTDLRQEDATPDGPNLTEYALPEPLRLRTTSAAHSGACPVLRTSAFLLTIAAGLLAPTGLSAAPDPAAKPPKENAAKPNAAQDSPLVSTEWLEKNLDAKNLRIVEVSVEPGVFERGHVPGAQNVVWHTDLVETVSRDIAGPEKFTALARRLGIDRDTTVVLYGDNNNWFAAWGAWVLAQYGLVDNVKLLDGGRKKWEAEKRPLDTRTAEVAPSAFTAQAPSGKLRARFADVLAVAKRERDEHILDIRSPDEFSGKVIAPPGIQELAIRAGHIPGSVNIPWAKAVNPDGTLKSKEELKTLYAAAGIDGSKPIITSCRIGERSSHSWFVLSRILGYDARNYDGSWTEYGNAVGVPVVNLAGTVWGGK</sequence>
<feature type="region of interest" description="Disordered" evidence="3">
    <location>
        <begin position="78"/>
        <end position="100"/>
    </location>
</feature>
<feature type="domain" description="Rhodanese" evidence="4">
    <location>
        <begin position="252"/>
        <end position="370"/>
    </location>
</feature>
<dbReference type="AlphaFoldDB" id="A0A169QUJ4"/>
<protein>
    <recommendedName>
        <fullName evidence="2">Sulfurtransferase</fullName>
    </recommendedName>
</protein>
<evidence type="ECO:0000256" key="3">
    <source>
        <dbReference type="SAM" id="MobiDB-lite"/>
    </source>
</evidence>
<dbReference type="Pfam" id="PF00581">
    <property type="entry name" value="Rhodanese"/>
    <property type="match status" value="2"/>
</dbReference>
<keyword evidence="2" id="KW-0808">Transferase</keyword>
<dbReference type="PROSITE" id="PS50206">
    <property type="entry name" value="RHODANESE_3"/>
    <property type="match status" value="2"/>
</dbReference>
<dbReference type="InterPro" id="IPR001307">
    <property type="entry name" value="Thiosulphate_STrfase_CS"/>
</dbReference>
<dbReference type="SUPFAM" id="SSF52821">
    <property type="entry name" value="Rhodanese/Cell cycle control phosphatase"/>
    <property type="match status" value="2"/>
</dbReference>
<dbReference type="InterPro" id="IPR036873">
    <property type="entry name" value="Rhodanese-like_dom_sf"/>
</dbReference>
<dbReference type="InterPro" id="IPR001763">
    <property type="entry name" value="Rhodanese-like_dom"/>
</dbReference>
<feature type="domain" description="Rhodanese" evidence="4">
    <location>
        <begin position="112"/>
        <end position="220"/>
    </location>
</feature>
<dbReference type="CDD" id="cd01449">
    <property type="entry name" value="TST_Repeat_2"/>
    <property type="match status" value="1"/>
</dbReference>
<organism evidence="5 6">
    <name type="scientific">Methylorubrum populi</name>
    <dbReference type="NCBI Taxonomy" id="223967"/>
    <lineage>
        <taxon>Bacteria</taxon>
        <taxon>Pseudomonadati</taxon>
        <taxon>Pseudomonadota</taxon>
        <taxon>Alphaproteobacteria</taxon>
        <taxon>Hyphomicrobiales</taxon>
        <taxon>Methylobacteriaceae</taxon>
        <taxon>Methylorubrum</taxon>
    </lineage>
</organism>